<dbReference type="GO" id="GO:0007165">
    <property type="term" value="P:signal transduction"/>
    <property type="evidence" value="ECO:0007669"/>
    <property type="project" value="InterPro"/>
</dbReference>
<keyword evidence="7" id="KW-1185">Reference proteome</keyword>
<dbReference type="Proteomes" id="UP000265520">
    <property type="component" value="Unassembled WGS sequence"/>
</dbReference>
<keyword evidence="2" id="KW-0378">Hydrolase</keyword>
<evidence type="ECO:0000256" key="3">
    <source>
        <dbReference type="ARBA" id="ARBA00023027"/>
    </source>
</evidence>
<reference evidence="6 7" key="1">
    <citation type="journal article" date="2018" name="Front. Plant Sci.">
        <title>Red Clover (Trifolium pratense) and Zigzag Clover (T. medium) - A Picture of Genomic Similarities and Differences.</title>
        <authorList>
            <person name="Dluhosova J."/>
            <person name="Istvanek J."/>
            <person name="Nedelnik J."/>
            <person name="Repkova J."/>
        </authorList>
    </citation>
    <scope>NUCLEOTIDE SEQUENCE [LARGE SCALE GENOMIC DNA]</scope>
    <source>
        <strain evidence="7">cv. 10/8</strain>
        <tissue evidence="6">Leaf</tissue>
    </source>
</reference>
<dbReference type="InterPro" id="IPR035897">
    <property type="entry name" value="Toll_tir_struct_dom_sf"/>
</dbReference>
<dbReference type="AlphaFoldDB" id="A0A392SDW0"/>
<dbReference type="SUPFAM" id="SSF52200">
    <property type="entry name" value="Toll/Interleukin receptor TIR domain"/>
    <property type="match status" value="1"/>
</dbReference>
<protein>
    <recommendedName>
        <fullName evidence="1">ADP-ribosyl cyclase/cyclic ADP-ribose hydrolase</fullName>
        <ecNumber evidence="1">3.2.2.6</ecNumber>
    </recommendedName>
</protein>
<dbReference type="EMBL" id="LXQA010352439">
    <property type="protein sequence ID" value="MCI46075.1"/>
    <property type="molecule type" value="Genomic_DNA"/>
</dbReference>
<dbReference type="EC" id="3.2.2.6" evidence="1"/>
<evidence type="ECO:0000256" key="2">
    <source>
        <dbReference type="ARBA" id="ARBA00022801"/>
    </source>
</evidence>
<organism evidence="6 7">
    <name type="scientific">Trifolium medium</name>
    <dbReference type="NCBI Taxonomy" id="97028"/>
    <lineage>
        <taxon>Eukaryota</taxon>
        <taxon>Viridiplantae</taxon>
        <taxon>Streptophyta</taxon>
        <taxon>Embryophyta</taxon>
        <taxon>Tracheophyta</taxon>
        <taxon>Spermatophyta</taxon>
        <taxon>Magnoliopsida</taxon>
        <taxon>eudicotyledons</taxon>
        <taxon>Gunneridae</taxon>
        <taxon>Pentapetalae</taxon>
        <taxon>rosids</taxon>
        <taxon>fabids</taxon>
        <taxon>Fabales</taxon>
        <taxon>Fabaceae</taxon>
        <taxon>Papilionoideae</taxon>
        <taxon>50 kb inversion clade</taxon>
        <taxon>NPAAA clade</taxon>
        <taxon>Hologalegina</taxon>
        <taxon>IRL clade</taxon>
        <taxon>Trifolieae</taxon>
        <taxon>Trifolium</taxon>
    </lineage>
</organism>
<accession>A0A392SDW0</accession>
<dbReference type="SMART" id="SM00255">
    <property type="entry name" value="TIR"/>
    <property type="match status" value="1"/>
</dbReference>
<comment type="caution">
    <text evidence="6">The sequence shown here is derived from an EMBL/GenBank/DDBJ whole genome shotgun (WGS) entry which is preliminary data.</text>
</comment>
<dbReference type="PROSITE" id="PS50104">
    <property type="entry name" value="TIR"/>
    <property type="match status" value="1"/>
</dbReference>
<dbReference type="InterPro" id="IPR000157">
    <property type="entry name" value="TIR_dom"/>
</dbReference>
<dbReference type="Pfam" id="PF01582">
    <property type="entry name" value="TIR"/>
    <property type="match status" value="1"/>
</dbReference>
<evidence type="ECO:0000256" key="1">
    <source>
        <dbReference type="ARBA" id="ARBA00011982"/>
    </source>
</evidence>
<feature type="domain" description="TIR" evidence="5">
    <location>
        <begin position="1"/>
        <end position="100"/>
    </location>
</feature>
<proteinExistence type="predicted"/>
<dbReference type="Gene3D" id="3.40.50.10140">
    <property type="entry name" value="Toll/interleukin-1 receptor homology (TIR) domain"/>
    <property type="match status" value="1"/>
</dbReference>
<keyword evidence="3" id="KW-0520">NAD</keyword>
<feature type="non-terminal residue" evidence="6">
    <location>
        <position position="1"/>
    </location>
</feature>
<evidence type="ECO:0000313" key="7">
    <source>
        <dbReference type="Proteomes" id="UP000265520"/>
    </source>
</evidence>
<evidence type="ECO:0000313" key="6">
    <source>
        <dbReference type="EMBL" id="MCI46075.1"/>
    </source>
</evidence>
<dbReference type="PANTHER" id="PTHR32009">
    <property type="entry name" value="TMV RESISTANCE PROTEIN N-LIKE"/>
    <property type="match status" value="1"/>
</dbReference>
<name>A0A392SDW0_9FABA</name>
<evidence type="ECO:0000259" key="5">
    <source>
        <dbReference type="PROSITE" id="PS50104"/>
    </source>
</evidence>
<dbReference type="GO" id="GO:0061809">
    <property type="term" value="F:NAD+ nucleosidase activity, cyclic ADP-ribose generating"/>
    <property type="evidence" value="ECO:0007669"/>
    <property type="project" value="UniProtKB-EC"/>
</dbReference>
<sequence length="100" mass="11609">LQAIKDSRVFIIVFSKDYATSTWCLDEMAAIADCHSDLKQTVFPVFYDFDPSHVRKQKGMYQKALVLHSDRFKYDPNRVDGWKKAMTYLAGIAGWDVRNK</sequence>
<dbReference type="PANTHER" id="PTHR32009:SF39">
    <property type="entry name" value="TIR DOMAIN-CONTAINING PROTEIN"/>
    <property type="match status" value="1"/>
</dbReference>
<evidence type="ECO:0000256" key="4">
    <source>
        <dbReference type="ARBA" id="ARBA00047304"/>
    </source>
</evidence>
<comment type="catalytic activity">
    <reaction evidence="4">
        <text>NAD(+) + H2O = ADP-D-ribose + nicotinamide + H(+)</text>
        <dbReference type="Rhea" id="RHEA:16301"/>
        <dbReference type="ChEBI" id="CHEBI:15377"/>
        <dbReference type="ChEBI" id="CHEBI:15378"/>
        <dbReference type="ChEBI" id="CHEBI:17154"/>
        <dbReference type="ChEBI" id="CHEBI:57540"/>
        <dbReference type="ChEBI" id="CHEBI:57967"/>
        <dbReference type="EC" id="3.2.2.6"/>
    </reaction>
    <physiologicalReaction direction="left-to-right" evidence="4">
        <dbReference type="Rhea" id="RHEA:16302"/>
    </physiologicalReaction>
</comment>